<accession>A0A6J3LSS1</accession>
<gene>
    <name evidence="2" type="ORF">K489DRAFT_384338</name>
</gene>
<sequence length="221" mass="24259">MSTTTSQTEAATQRVTRDYSVRNVGGYTEMFVQPQRTKQLGFPNPALIFGLVAYKAVASMLSDQLTEKVSLTTVNNRSRSKVAVGSGEMEPRTSSRLPCGRCTRTGIHCRRNTRRHLQLSIFDTKRVLGVKFMPQNAIVGEGEAACMCRQRSSHRRDQLPEVEAHAVLSQRAEQTIAVVQARVDLPWDDGLNNDEMMYLMGLKAGSAAVAVGVAAMIIAPC</sequence>
<dbReference type="GeneID" id="54363637"/>
<dbReference type="AlphaFoldDB" id="A0A6J3LSS1"/>
<reference evidence="2" key="2">
    <citation type="submission" date="2020-04" db="EMBL/GenBank/DDBJ databases">
        <authorList>
            <consortium name="NCBI Genome Project"/>
        </authorList>
    </citation>
    <scope>NUCLEOTIDE SEQUENCE</scope>
    <source>
        <strain evidence="2">CBS 342.82</strain>
    </source>
</reference>
<reference evidence="2" key="1">
    <citation type="submission" date="2020-01" db="EMBL/GenBank/DDBJ databases">
        <authorList>
            <consortium name="DOE Joint Genome Institute"/>
            <person name="Haridas S."/>
            <person name="Albert R."/>
            <person name="Binder M."/>
            <person name="Bloem J."/>
            <person name="Labutti K."/>
            <person name="Salamov A."/>
            <person name="Andreopoulos B."/>
            <person name="Baker S.E."/>
            <person name="Barry K."/>
            <person name="Bills G."/>
            <person name="Bluhm B.H."/>
            <person name="Cannon C."/>
            <person name="Castanera R."/>
            <person name="Culley D.E."/>
            <person name="Daum C."/>
            <person name="Ezra D."/>
            <person name="Gonzalez J.B."/>
            <person name="Henrissat B."/>
            <person name="Kuo A."/>
            <person name="Liang C."/>
            <person name="Lipzen A."/>
            <person name="Lutzoni F."/>
            <person name="Magnuson J."/>
            <person name="Mondo S."/>
            <person name="Nolan M."/>
            <person name="Ohm R."/>
            <person name="Pangilinan J."/>
            <person name="Park H.-J."/>
            <person name="Ramirez L."/>
            <person name="Alfaro M."/>
            <person name="Sun H."/>
            <person name="Tritt A."/>
            <person name="Yoshinaga Y."/>
            <person name="Zwiers L.-H."/>
            <person name="Turgeon B.G."/>
            <person name="Goodwin S.B."/>
            <person name="Spatafora J.W."/>
            <person name="Crous P.W."/>
            <person name="Grigoriev I.V."/>
        </authorList>
    </citation>
    <scope>NUCLEOTIDE SEQUENCE</scope>
    <source>
        <strain evidence="2">CBS 342.82</strain>
    </source>
</reference>
<dbReference type="Proteomes" id="UP000504637">
    <property type="component" value="Unplaced"/>
</dbReference>
<protein>
    <submittedName>
        <fullName evidence="2">Uncharacterized protein</fullName>
    </submittedName>
</protein>
<organism evidence="2">
    <name type="scientific">Dissoconium aciculare CBS 342.82</name>
    <dbReference type="NCBI Taxonomy" id="1314786"/>
    <lineage>
        <taxon>Eukaryota</taxon>
        <taxon>Fungi</taxon>
        <taxon>Dikarya</taxon>
        <taxon>Ascomycota</taxon>
        <taxon>Pezizomycotina</taxon>
        <taxon>Dothideomycetes</taxon>
        <taxon>Dothideomycetidae</taxon>
        <taxon>Mycosphaerellales</taxon>
        <taxon>Dissoconiaceae</taxon>
        <taxon>Dissoconium</taxon>
    </lineage>
</organism>
<name>A0A6J3LSS1_9PEZI</name>
<evidence type="ECO:0000313" key="1">
    <source>
        <dbReference type="Proteomes" id="UP000504637"/>
    </source>
</evidence>
<evidence type="ECO:0000313" key="2">
    <source>
        <dbReference type="RefSeq" id="XP_033455881.1"/>
    </source>
</evidence>
<reference evidence="2" key="3">
    <citation type="submission" date="2025-08" db="UniProtKB">
        <authorList>
            <consortium name="RefSeq"/>
        </authorList>
    </citation>
    <scope>IDENTIFICATION</scope>
    <source>
        <strain evidence="2">CBS 342.82</strain>
    </source>
</reference>
<keyword evidence="1" id="KW-1185">Reference proteome</keyword>
<dbReference type="RefSeq" id="XP_033455881.1">
    <property type="nucleotide sequence ID" value="XM_033605837.1"/>
</dbReference>
<proteinExistence type="predicted"/>